<dbReference type="EMBL" id="JAINUL010000001">
    <property type="protein sequence ID" value="MCC0100672.1"/>
    <property type="molecule type" value="Genomic_DNA"/>
</dbReference>
<keyword evidence="1" id="KW-0732">Signal</keyword>
<evidence type="ECO:0000313" key="3">
    <source>
        <dbReference type="Proteomes" id="UP001520654"/>
    </source>
</evidence>
<feature type="chain" id="PRO_5045954983" description="Secreted protein" evidence="1">
    <location>
        <begin position="28"/>
        <end position="131"/>
    </location>
</feature>
<name>A0ABS8EJI5_9ACTN</name>
<dbReference type="Proteomes" id="UP001520654">
    <property type="component" value="Unassembled WGS sequence"/>
</dbReference>
<reference evidence="2 3" key="1">
    <citation type="submission" date="2021-08" db="EMBL/GenBank/DDBJ databases">
        <title>Genomic Architecture of Streptomyces flavotricini NGL1 and Streptomyces erythrochromogenes HMS4 With Differential Plant Beneficial attributes and laccase production capabilities.</title>
        <authorList>
            <person name="Salwan R."/>
            <person name="Kaur R."/>
            <person name="Sharma V."/>
        </authorList>
    </citation>
    <scope>NUCLEOTIDE SEQUENCE [LARGE SCALE GENOMIC DNA]</scope>
    <source>
        <strain evidence="2 3">NGL1</strain>
    </source>
</reference>
<evidence type="ECO:0000256" key="1">
    <source>
        <dbReference type="SAM" id="SignalP"/>
    </source>
</evidence>
<feature type="signal peptide" evidence="1">
    <location>
        <begin position="1"/>
        <end position="27"/>
    </location>
</feature>
<gene>
    <name evidence="2" type="ORF">K7B10_39160</name>
</gene>
<evidence type="ECO:0008006" key="4">
    <source>
        <dbReference type="Google" id="ProtNLM"/>
    </source>
</evidence>
<proteinExistence type="predicted"/>
<accession>A0ABS8EJI5</accession>
<organism evidence="2 3">
    <name type="scientific">Streptomyces flavotricini</name>
    <dbReference type="NCBI Taxonomy" id="66888"/>
    <lineage>
        <taxon>Bacteria</taxon>
        <taxon>Bacillati</taxon>
        <taxon>Actinomycetota</taxon>
        <taxon>Actinomycetes</taxon>
        <taxon>Kitasatosporales</taxon>
        <taxon>Streptomycetaceae</taxon>
        <taxon>Streptomyces</taxon>
    </lineage>
</organism>
<dbReference type="RefSeq" id="WP_229344532.1">
    <property type="nucleotide sequence ID" value="NZ_JAINUL010000001.1"/>
</dbReference>
<comment type="caution">
    <text evidence="2">The sequence shown here is derived from an EMBL/GenBank/DDBJ whole genome shotgun (WGS) entry which is preliminary data.</text>
</comment>
<keyword evidence="3" id="KW-1185">Reference proteome</keyword>
<evidence type="ECO:0000313" key="2">
    <source>
        <dbReference type="EMBL" id="MCC0100672.1"/>
    </source>
</evidence>
<protein>
    <recommendedName>
        <fullName evidence="4">Secreted protein</fullName>
    </recommendedName>
</protein>
<sequence length="131" mass="14279">MRKIIYLNAAAALAVVAALSTAGPAAADSSSCTHHVSGPQICIRLDGSNFWNTPTAIWANPGRSVKAREVSLYVNGKRYYGPKTATRKGKTLSYTWGRFQQDADTKLCVRFQGIDRVACEFTRDIGDRAPL</sequence>